<keyword evidence="3" id="KW-1185">Reference proteome</keyword>
<feature type="region of interest" description="Disordered" evidence="1">
    <location>
        <begin position="282"/>
        <end position="306"/>
    </location>
</feature>
<evidence type="ECO:0000313" key="2">
    <source>
        <dbReference type="EMBL" id="KAJ0979409.1"/>
    </source>
</evidence>
<dbReference type="AlphaFoldDB" id="A0A9D5CUY1"/>
<dbReference type="EMBL" id="JAGGNH010000003">
    <property type="protein sequence ID" value="KAJ0979409.1"/>
    <property type="molecule type" value="Genomic_DNA"/>
</dbReference>
<feature type="region of interest" description="Disordered" evidence="1">
    <location>
        <begin position="361"/>
        <end position="389"/>
    </location>
</feature>
<feature type="compositionally biased region" description="Polar residues" evidence="1">
    <location>
        <begin position="290"/>
        <end position="300"/>
    </location>
</feature>
<accession>A0A9D5CUY1</accession>
<reference evidence="2" key="2">
    <citation type="journal article" date="2022" name="Hortic Res">
        <title>The genome of Dioscorea zingiberensis sheds light on the biosynthesis, origin and evolution of the medicinally important diosgenin saponins.</title>
        <authorList>
            <person name="Li Y."/>
            <person name="Tan C."/>
            <person name="Li Z."/>
            <person name="Guo J."/>
            <person name="Li S."/>
            <person name="Chen X."/>
            <person name="Wang C."/>
            <person name="Dai X."/>
            <person name="Yang H."/>
            <person name="Song W."/>
            <person name="Hou L."/>
            <person name="Xu J."/>
            <person name="Tong Z."/>
            <person name="Xu A."/>
            <person name="Yuan X."/>
            <person name="Wang W."/>
            <person name="Yang Q."/>
            <person name="Chen L."/>
            <person name="Sun Z."/>
            <person name="Wang K."/>
            <person name="Pan B."/>
            <person name="Chen J."/>
            <person name="Bao Y."/>
            <person name="Liu F."/>
            <person name="Qi X."/>
            <person name="Gang D.R."/>
            <person name="Wen J."/>
            <person name="Li J."/>
        </authorList>
    </citation>
    <scope>NUCLEOTIDE SEQUENCE</scope>
    <source>
        <strain evidence="2">Dzin_1.0</strain>
    </source>
</reference>
<evidence type="ECO:0000313" key="3">
    <source>
        <dbReference type="Proteomes" id="UP001085076"/>
    </source>
</evidence>
<dbReference type="PANTHER" id="PTHR35304:SF1">
    <property type="entry name" value="OS05G0120300 PROTEIN"/>
    <property type="match status" value="1"/>
</dbReference>
<dbReference type="Proteomes" id="UP001085076">
    <property type="component" value="Miscellaneous, Linkage group lg03"/>
</dbReference>
<gene>
    <name evidence="2" type="ORF">J5N97_014883</name>
</gene>
<protein>
    <submittedName>
        <fullName evidence="2">Uncharacterized protein</fullName>
    </submittedName>
</protein>
<name>A0A9D5CUY1_9LILI</name>
<evidence type="ECO:0000256" key="1">
    <source>
        <dbReference type="SAM" id="MobiDB-lite"/>
    </source>
</evidence>
<feature type="compositionally biased region" description="Basic and acidic residues" evidence="1">
    <location>
        <begin position="156"/>
        <end position="165"/>
    </location>
</feature>
<feature type="compositionally biased region" description="Polar residues" evidence="1">
    <location>
        <begin position="361"/>
        <end position="383"/>
    </location>
</feature>
<reference evidence="2" key="1">
    <citation type="submission" date="2021-03" db="EMBL/GenBank/DDBJ databases">
        <authorList>
            <person name="Li Z."/>
            <person name="Yang C."/>
        </authorList>
    </citation>
    <scope>NUCLEOTIDE SEQUENCE</scope>
    <source>
        <strain evidence="2">Dzin_1.0</strain>
        <tissue evidence="2">Leaf</tissue>
    </source>
</reference>
<dbReference type="OrthoDB" id="749576at2759"/>
<organism evidence="2 3">
    <name type="scientific">Dioscorea zingiberensis</name>
    <dbReference type="NCBI Taxonomy" id="325984"/>
    <lineage>
        <taxon>Eukaryota</taxon>
        <taxon>Viridiplantae</taxon>
        <taxon>Streptophyta</taxon>
        <taxon>Embryophyta</taxon>
        <taxon>Tracheophyta</taxon>
        <taxon>Spermatophyta</taxon>
        <taxon>Magnoliopsida</taxon>
        <taxon>Liliopsida</taxon>
        <taxon>Dioscoreales</taxon>
        <taxon>Dioscoreaceae</taxon>
        <taxon>Dioscorea</taxon>
    </lineage>
</organism>
<sequence length="434" mass="48253">MYTGGSFRGSNQPQVAIEVQPASALRRDKVPLFRQPVADIQDNNRLSKEEEAGTWKIAGYRRGRGRGRGPQVNNRGGEPLTNNRGGGQPEKNIRWTPALTADRHVGTQARGRSTRGGRGGVVTGSGFQSRGNSFSYLDSRLGEEEWPSLINPSRQRSRERSREGIQEGSDLNSNKAMVPYHPEAGTRNGKGCGEVPHKQPSLRVQAEVQADISKDPGFDDRIYDQHSVKCLSTSRRRARNMSSGCMNSVGCVDSQAPVRATYLNLYKWPESDAEFVKSVAGEKRDRGHATHNQTHLSRTASGRRRWSQSPRVVDSYSCRQMYLRSYTFSKKETVPEKTKKCLAKVKERASLFAKDNVSVSSYGSRRSKDNVSVSSYGSRQSNTKEIAKKKKKKKGCVAMVKKIKDASCSAFFSLFRHLLSCTTTVDVVDTHPSQ</sequence>
<feature type="compositionally biased region" description="Gly residues" evidence="1">
    <location>
        <begin position="114"/>
        <end position="123"/>
    </location>
</feature>
<proteinExistence type="predicted"/>
<dbReference type="PANTHER" id="PTHR35304">
    <property type="entry name" value="OS05G0120300 PROTEIN-RELATED"/>
    <property type="match status" value="1"/>
</dbReference>
<feature type="region of interest" description="Disordered" evidence="1">
    <location>
        <begin position="147"/>
        <end position="199"/>
    </location>
</feature>
<comment type="caution">
    <text evidence="2">The sequence shown here is derived from an EMBL/GenBank/DDBJ whole genome shotgun (WGS) entry which is preliminary data.</text>
</comment>
<feature type="region of interest" description="Disordered" evidence="1">
    <location>
        <begin position="36"/>
        <end position="132"/>
    </location>
</feature>